<dbReference type="Gene3D" id="3.30.450.40">
    <property type="match status" value="1"/>
</dbReference>
<evidence type="ECO:0000259" key="9">
    <source>
        <dbReference type="Pfam" id="PF08222"/>
    </source>
</evidence>
<sequence>MSTLLERARKLNKILQEAGNAPVNFTKLSNSLKEVLDSNTYVISSKGKVIGLSLREDAENPIIVDPETGNKNFPIEYNNKLLRIDSVIHNITGDNLLEIFTEDRESYDKFATIVPLKGNGERLGTLVLARPENEFTDNDLVLVEYSATIVSMEMLRSKSEETREKTRKKAVVQMGIKTLSYSELEALNHIFEELDSDEGLLVASKVADRVGITRSVIVNALRKLESAGIIESRSLGMKGTYIKILNDNLLEELDKLKR</sequence>
<accession>A0A845QU10</accession>
<dbReference type="Proteomes" id="UP000467132">
    <property type="component" value="Unassembled WGS sequence"/>
</dbReference>
<dbReference type="NCBIfam" id="TIGR02787">
    <property type="entry name" value="codY_Gpos"/>
    <property type="match status" value="1"/>
</dbReference>
<feature type="domain" description="Global transcriptional regulator CodY N-terminal" evidence="8">
    <location>
        <begin position="3"/>
        <end position="178"/>
    </location>
</feature>
<evidence type="ECO:0000256" key="7">
    <source>
        <dbReference type="HAMAP-Rule" id="MF_00621"/>
    </source>
</evidence>
<dbReference type="FunFam" id="1.10.10.10:FF:000034">
    <property type="entry name" value="GTP-sensing transcriptional pleiotropic repressor CodY"/>
    <property type="match status" value="1"/>
</dbReference>
<evidence type="ECO:0000256" key="6">
    <source>
        <dbReference type="ARBA" id="ARBA00034538"/>
    </source>
</evidence>
<keyword evidence="4 7" id="KW-0238">DNA-binding</keyword>
<proteinExistence type="inferred from homology"/>
<evidence type="ECO:0000256" key="4">
    <source>
        <dbReference type="ARBA" id="ARBA00023125"/>
    </source>
</evidence>
<dbReference type="RefSeq" id="WP_160195815.1">
    <property type="nucleotide sequence ID" value="NZ_QXXA01000001.1"/>
</dbReference>
<comment type="subcellular location">
    <subcellularLocation>
        <location evidence="7">Cytoplasm</location>
    </subcellularLocation>
</comment>
<evidence type="ECO:0000259" key="8">
    <source>
        <dbReference type="Pfam" id="PF06018"/>
    </source>
</evidence>
<feature type="domain" description="Global transcriptional regulator CodY C-terminal" evidence="9">
    <location>
        <begin position="198"/>
        <end position="255"/>
    </location>
</feature>
<dbReference type="SUPFAM" id="SSF46785">
    <property type="entry name" value="Winged helix' DNA-binding domain"/>
    <property type="match status" value="1"/>
</dbReference>
<dbReference type="PANTHER" id="PTHR40062:SF1">
    <property type="entry name" value="GLOBAL TRANSCRIPTIONAL REGULATOR CODY"/>
    <property type="match status" value="1"/>
</dbReference>
<dbReference type="InterPro" id="IPR029016">
    <property type="entry name" value="GAF-like_dom_sf"/>
</dbReference>
<dbReference type="Gene3D" id="1.10.10.10">
    <property type="entry name" value="Winged helix-like DNA-binding domain superfamily/Winged helix DNA-binding domain"/>
    <property type="match status" value="1"/>
</dbReference>
<dbReference type="InterPro" id="IPR036390">
    <property type="entry name" value="WH_DNA-bd_sf"/>
</dbReference>
<reference evidence="10 11" key="1">
    <citation type="submission" date="2018-08" db="EMBL/GenBank/DDBJ databases">
        <title>Murine metabolic-syndrome-specific gut microbial biobank.</title>
        <authorList>
            <person name="Liu C."/>
        </authorList>
    </citation>
    <scope>NUCLEOTIDE SEQUENCE [LARGE SCALE GENOMIC DNA]</scope>
    <source>
        <strain evidence="10 11">583</strain>
    </source>
</reference>
<dbReference type="Pfam" id="PF08222">
    <property type="entry name" value="HTH_CodY"/>
    <property type="match status" value="1"/>
</dbReference>
<dbReference type="EMBL" id="QXXA01000001">
    <property type="protein sequence ID" value="NBI05299.1"/>
    <property type="molecule type" value="Genomic_DNA"/>
</dbReference>
<dbReference type="InterPro" id="IPR013198">
    <property type="entry name" value="GTP_trans_reg_CodY_C"/>
</dbReference>
<comment type="function">
    <text evidence="7">DNA-binding global transcriptional regulator which is involved in the adaptive response to starvation and acts by directly or indirectly controlling the expression of numerous genes in response to nutrient availability. During rapid exponential growth, CodY is highly active and represses genes whose products allow adaptation to nutrient depletion.</text>
</comment>
<protein>
    <recommendedName>
        <fullName evidence="6 7">Global transcriptional regulator CodY</fullName>
    </recommendedName>
</protein>
<dbReference type="InterPro" id="IPR014154">
    <property type="entry name" value="CodY"/>
</dbReference>
<name>A0A845QU10_9CLOT</name>
<keyword evidence="1 7" id="KW-0963">Cytoplasm</keyword>
<feature type="DNA-binding region" description="H-T-H motif" evidence="7">
    <location>
        <begin position="203"/>
        <end position="222"/>
    </location>
</feature>
<dbReference type="GO" id="GO:0005525">
    <property type="term" value="F:GTP binding"/>
    <property type="evidence" value="ECO:0007669"/>
    <property type="project" value="InterPro"/>
</dbReference>
<keyword evidence="3 7" id="KW-0805">Transcription regulation</keyword>
<keyword evidence="2 7" id="KW-0678">Repressor</keyword>
<dbReference type="GO" id="GO:0045892">
    <property type="term" value="P:negative regulation of DNA-templated transcription"/>
    <property type="evidence" value="ECO:0007669"/>
    <property type="project" value="UniProtKB-UniRule"/>
</dbReference>
<keyword evidence="5 7" id="KW-0804">Transcription</keyword>
<feature type="region of interest" description="GAF domain" evidence="7">
    <location>
        <begin position="1"/>
        <end position="155"/>
    </location>
</feature>
<keyword evidence="11" id="KW-1185">Reference proteome</keyword>
<evidence type="ECO:0000256" key="1">
    <source>
        <dbReference type="ARBA" id="ARBA00022490"/>
    </source>
</evidence>
<organism evidence="10 11">
    <name type="scientific">Senegalia massiliensis</name>
    <dbReference type="NCBI Taxonomy" id="1720316"/>
    <lineage>
        <taxon>Bacteria</taxon>
        <taxon>Bacillati</taxon>
        <taxon>Bacillota</taxon>
        <taxon>Clostridia</taxon>
        <taxon>Eubacteriales</taxon>
        <taxon>Clostridiaceae</taxon>
        <taxon>Senegalia</taxon>
    </lineage>
</organism>
<dbReference type="HAMAP" id="MF_00621">
    <property type="entry name" value="HTH_type_CodY"/>
    <property type="match status" value="1"/>
</dbReference>
<dbReference type="InterPro" id="IPR010312">
    <property type="entry name" value="Transc_reg_CodY_N"/>
</dbReference>
<dbReference type="OrthoDB" id="2056at2"/>
<dbReference type="Pfam" id="PF06018">
    <property type="entry name" value="CodY"/>
    <property type="match status" value="1"/>
</dbReference>
<evidence type="ECO:0000313" key="10">
    <source>
        <dbReference type="EMBL" id="NBI05299.1"/>
    </source>
</evidence>
<dbReference type="NCBIfam" id="NF003170">
    <property type="entry name" value="PRK04158.1"/>
    <property type="match status" value="1"/>
</dbReference>
<dbReference type="AlphaFoldDB" id="A0A845QU10"/>
<dbReference type="PANTHER" id="PTHR40062">
    <property type="entry name" value="GTP-SENSING TRANSCRIPTIONAL PLEIOTROPIC REPRESSOR CODY"/>
    <property type="match status" value="1"/>
</dbReference>
<evidence type="ECO:0000313" key="11">
    <source>
        <dbReference type="Proteomes" id="UP000467132"/>
    </source>
</evidence>
<dbReference type="GO" id="GO:0003677">
    <property type="term" value="F:DNA binding"/>
    <property type="evidence" value="ECO:0007669"/>
    <property type="project" value="UniProtKB-UniRule"/>
</dbReference>
<comment type="caution">
    <text evidence="10">The sequence shown here is derived from an EMBL/GenBank/DDBJ whole genome shotgun (WGS) entry which is preliminary data.</text>
</comment>
<dbReference type="PIRSF" id="PIRSF011572">
    <property type="entry name" value="GTP_sensing_CodY"/>
    <property type="match status" value="1"/>
</dbReference>
<evidence type="ECO:0000256" key="3">
    <source>
        <dbReference type="ARBA" id="ARBA00023015"/>
    </source>
</evidence>
<evidence type="ECO:0000256" key="2">
    <source>
        <dbReference type="ARBA" id="ARBA00022491"/>
    </source>
</evidence>
<evidence type="ECO:0000256" key="5">
    <source>
        <dbReference type="ARBA" id="ARBA00023163"/>
    </source>
</evidence>
<dbReference type="GO" id="GO:0005737">
    <property type="term" value="C:cytoplasm"/>
    <property type="evidence" value="ECO:0007669"/>
    <property type="project" value="UniProtKB-SubCell"/>
</dbReference>
<dbReference type="InterPro" id="IPR036388">
    <property type="entry name" value="WH-like_DNA-bd_sf"/>
</dbReference>
<dbReference type="SUPFAM" id="SSF55781">
    <property type="entry name" value="GAF domain-like"/>
    <property type="match status" value="1"/>
</dbReference>
<comment type="similarity">
    <text evidence="7">Belongs to the CodY family.</text>
</comment>
<dbReference type="GO" id="GO:0003700">
    <property type="term" value="F:DNA-binding transcription factor activity"/>
    <property type="evidence" value="ECO:0007669"/>
    <property type="project" value="InterPro"/>
</dbReference>
<gene>
    <name evidence="7 10" type="primary">codY</name>
    <name evidence="10" type="ORF">D3Z33_00330</name>
</gene>